<accession>A0A0C1C0U0</accession>
<dbReference type="EMBL" id="JSAM01000085">
    <property type="protein sequence ID" value="KIA77276.1"/>
    <property type="molecule type" value="Genomic_DNA"/>
</dbReference>
<gene>
    <name evidence="1" type="ORF">DB43_GP00050</name>
</gene>
<dbReference type="PROSITE" id="PS51257">
    <property type="entry name" value="PROKAR_LIPOPROTEIN"/>
    <property type="match status" value="1"/>
</dbReference>
<dbReference type="Proteomes" id="UP000031307">
    <property type="component" value="Unassembled WGS sequence"/>
</dbReference>
<protein>
    <recommendedName>
        <fullName evidence="3">Lipoprotein</fullName>
    </recommendedName>
</protein>
<evidence type="ECO:0008006" key="3">
    <source>
        <dbReference type="Google" id="ProtNLM"/>
    </source>
</evidence>
<evidence type="ECO:0000313" key="1">
    <source>
        <dbReference type="EMBL" id="KIA77276.1"/>
    </source>
</evidence>
<name>A0A0C1C0U0_9BACT</name>
<dbReference type="PATRIC" id="fig|83552.4.peg.1570"/>
<sequence>MKVTFPFIISISLILTGCTPLDECVWMPETFLSDSIVRSANALIEEKFALIPCGSSTETSNYQIEKISLSFTSLTPLSLEELRKLLMRCSEEIVHLINSQETYCLFLKNIPFSQEDLKIAIHNCRTDDNEDPSQIIFAILSGQVLTYQSNESKYTETYDRAIKKIFTGASGTDLSEDYSSEDE</sequence>
<proteinExistence type="predicted"/>
<organism evidence="1 2">
    <name type="scientific">Parachlamydia acanthamoebae</name>
    <dbReference type="NCBI Taxonomy" id="83552"/>
    <lineage>
        <taxon>Bacteria</taxon>
        <taxon>Pseudomonadati</taxon>
        <taxon>Chlamydiota</taxon>
        <taxon>Chlamydiia</taxon>
        <taxon>Parachlamydiales</taxon>
        <taxon>Parachlamydiaceae</taxon>
        <taxon>Parachlamydia</taxon>
    </lineage>
</organism>
<reference evidence="1 2" key="1">
    <citation type="journal article" date="2014" name="Mol. Biol. Evol.">
        <title>Massive expansion of Ubiquitination-related gene families within the Chlamydiae.</title>
        <authorList>
            <person name="Domman D."/>
            <person name="Collingro A."/>
            <person name="Lagkouvardos I."/>
            <person name="Gehre L."/>
            <person name="Weinmaier T."/>
            <person name="Rattei T."/>
            <person name="Subtil A."/>
            <person name="Horn M."/>
        </authorList>
    </citation>
    <scope>NUCLEOTIDE SEQUENCE [LARGE SCALE GENOMIC DNA]</scope>
    <source>
        <strain evidence="1 2">OEW1</strain>
    </source>
</reference>
<evidence type="ECO:0000313" key="2">
    <source>
        <dbReference type="Proteomes" id="UP000031307"/>
    </source>
</evidence>
<dbReference type="AlphaFoldDB" id="A0A0C1C0U0"/>
<comment type="caution">
    <text evidence="1">The sequence shown here is derived from an EMBL/GenBank/DDBJ whole genome shotgun (WGS) entry which is preliminary data.</text>
</comment>
<dbReference type="RefSeq" id="WP_226987456.1">
    <property type="nucleotide sequence ID" value="NZ_BAWW01000039.1"/>
</dbReference>